<keyword evidence="3" id="KW-0238">DNA-binding</keyword>
<keyword evidence="5" id="KW-0539">Nucleus</keyword>
<dbReference type="AlphaFoldDB" id="A0A3Q8TB53"/>
<organism evidence="9">
    <name type="scientific">Diospyros kaki</name>
    <name type="common">Kaki persimmon</name>
    <name type="synonym">Diospyros chinensis</name>
    <dbReference type="NCBI Taxonomy" id="35925"/>
    <lineage>
        <taxon>Eukaryota</taxon>
        <taxon>Viridiplantae</taxon>
        <taxon>Streptophyta</taxon>
        <taxon>Embryophyta</taxon>
        <taxon>Tracheophyta</taxon>
        <taxon>Spermatophyta</taxon>
        <taxon>Magnoliopsida</taxon>
        <taxon>eudicotyledons</taxon>
        <taxon>Gunneridae</taxon>
        <taxon>Pentapetalae</taxon>
        <taxon>asterids</taxon>
        <taxon>Ericales</taxon>
        <taxon>Ebenaceae</taxon>
        <taxon>Diospyros</taxon>
    </lineage>
</organism>
<evidence type="ECO:0000256" key="6">
    <source>
        <dbReference type="SAM" id="Coils"/>
    </source>
</evidence>
<dbReference type="GO" id="GO:0003677">
    <property type="term" value="F:DNA binding"/>
    <property type="evidence" value="ECO:0007669"/>
    <property type="project" value="UniProtKB-KW"/>
</dbReference>
<feature type="region of interest" description="Disordered" evidence="7">
    <location>
        <begin position="1"/>
        <end position="21"/>
    </location>
</feature>
<dbReference type="Pfam" id="PF00170">
    <property type="entry name" value="bZIP_1"/>
    <property type="match status" value="1"/>
</dbReference>
<sequence length="354" mass="38390">MDRKRGEEQAPPPLIFGDMKRSPSELAMEELFSKDDDRKPVGGGEIRNQSQRARRVFADALLAGNSLLHHQITPPADHLSFPASTNPGIVNNYQSCIGVTDTPLWSQTVTSGQSSITATIDSQSSICVGRPNSGSKPKDTGNPATGATSGSSCEQSDDDDMDTEASPCEQGTDPIYVKRIKRMISNRESARRSRRKKQAHLQDLERQVEKMQGENATLFKQLTNATHQFKDATTNNRVLKSDVEALRAKVKLAEDIISRGSLNSSLSHLQNHLSTPQPFSSHNMPRLGNVTPTITVPGDDVSFSGITVSGQNSTIGLENADTYNGSCTTGNISEALSCVSETWPWESHAPAISK</sequence>
<evidence type="ECO:0000259" key="8">
    <source>
        <dbReference type="PROSITE" id="PS50217"/>
    </source>
</evidence>
<evidence type="ECO:0000256" key="3">
    <source>
        <dbReference type="ARBA" id="ARBA00023125"/>
    </source>
</evidence>
<feature type="domain" description="BZIP" evidence="8">
    <location>
        <begin position="176"/>
        <end position="239"/>
    </location>
</feature>
<dbReference type="GO" id="GO:0005634">
    <property type="term" value="C:nucleus"/>
    <property type="evidence" value="ECO:0007669"/>
    <property type="project" value="UniProtKB-SubCell"/>
</dbReference>
<dbReference type="PANTHER" id="PTHR47693">
    <property type="entry name" value="BZIP TRANSCRIPTION FACTOR RISBZ3-RELATED"/>
    <property type="match status" value="1"/>
</dbReference>
<keyword evidence="4" id="KW-0804">Transcription</keyword>
<dbReference type="PANTHER" id="PTHR47693:SF1">
    <property type="entry name" value="BZIP TRANSCRIPTION FACTOR RISBZ3"/>
    <property type="match status" value="1"/>
</dbReference>
<dbReference type="GO" id="GO:0003700">
    <property type="term" value="F:DNA-binding transcription factor activity"/>
    <property type="evidence" value="ECO:0007669"/>
    <property type="project" value="InterPro"/>
</dbReference>
<dbReference type="InterPro" id="IPR044168">
    <property type="entry name" value="RISBZ3/4/5"/>
</dbReference>
<evidence type="ECO:0000256" key="5">
    <source>
        <dbReference type="ARBA" id="ARBA00023242"/>
    </source>
</evidence>
<dbReference type="InterPro" id="IPR045314">
    <property type="entry name" value="bZIP_plant_GBF1"/>
</dbReference>
<dbReference type="FunFam" id="1.20.5.170:FF:000020">
    <property type="entry name" value="BZIP transcription factor"/>
    <property type="match status" value="1"/>
</dbReference>
<dbReference type="GO" id="GO:0046983">
    <property type="term" value="F:protein dimerization activity"/>
    <property type="evidence" value="ECO:0007669"/>
    <property type="project" value="UniProtKB-ARBA"/>
</dbReference>
<comment type="subcellular location">
    <subcellularLocation>
        <location evidence="1">Nucleus</location>
    </subcellularLocation>
</comment>
<keyword evidence="6" id="KW-0175">Coiled coil</keyword>
<evidence type="ECO:0000313" key="9">
    <source>
        <dbReference type="EMBL" id="AZL19532.1"/>
    </source>
</evidence>
<feature type="coiled-coil region" evidence="6">
    <location>
        <begin position="187"/>
        <end position="256"/>
    </location>
</feature>
<dbReference type="SMART" id="SM00338">
    <property type="entry name" value="BRLZ"/>
    <property type="match status" value="1"/>
</dbReference>
<evidence type="ECO:0000256" key="1">
    <source>
        <dbReference type="ARBA" id="ARBA00004123"/>
    </source>
</evidence>
<evidence type="ECO:0000256" key="4">
    <source>
        <dbReference type="ARBA" id="ARBA00023163"/>
    </source>
</evidence>
<name>A0A3Q8TB53_DIOKA</name>
<evidence type="ECO:0000256" key="7">
    <source>
        <dbReference type="SAM" id="MobiDB-lite"/>
    </source>
</evidence>
<dbReference type="EMBL" id="MH621296">
    <property type="protein sequence ID" value="AZL19532.1"/>
    <property type="molecule type" value="mRNA"/>
</dbReference>
<reference evidence="9" key="1">
    <citation type="submission" date="2018-07" db="EMBL/GenBank/DDBJ databases">
        <title>Persimmon fruit deastringency treatment transcriptome analysis.</title>
        <authorList>
            <person name="Gong Z."/>
            <person name="Zhu Q."/>
            <person name="Yin X."/>
        </authorList>
    </citation>
    <scope>NUCLEOTIDE SEQUENCE</scope>
</reference>
<dbReference type="InterPro" id="IPR004827">
    <property type="entry name" value="bZIP"/>
</dbReference>
<dbReference type="Gene3D" id="1.20.5.170">
    <property type="match status" value="1"/>
</dbReference>
<protein>
    <submittedName>
        <fullName evidence="9">Transcription factor bZIP8</fullName>
    </submittedName>
</protein>
<dbReference type="SUPFAM" id="SSF57959">
    <property type="entry name" value="Leucine zipper domain"/>
    <property type="match status" value="1"/>
</dbReference>
<feature type="region of interest" description="Disordered" evidence="7">
    <location>
        <begin position="125"/>
        <end position="174"/>
    </location>
</feature>
<proteinExistence type="evidence at transcript level"/>
<dbReference type="PROSITE" id="PS50217">
    <property type="entry name" value="BZIP"/>
    <property type="match status" value="1"/>
</dbReference>
<dbReference type="InterPro" id="IPR046347">
    <property type="entry name" value="bZIP_sf"/>
</dbReference>
<keyword evidence="2" id="KW-0805">Transcription regulation</keyword>
<dbReference type="CDD" id="cd14702">
    <property type="entry name" value="bZIP_plant_GBF1"/>
    <property type="match status" value="1"/>
</dbReference>
<dbReference type="PROSITE" id="PS00036">
    <property type="entry name" value="BZIP_BASIC"/>
    <property type="match status" value="1"/>
</dbReference>
<feature type="compositionally biased region" description="Polar residues" evidence="7">
    <location>
        <begin position="142"/>
        <end position="154"/>
    </location>
</feature>
<evidence type="ECO:0000256" key="2">
    <source>
        <dbReference type="ARBA" id="ARBA00023015"/>
    </source>
</evidence>
<accession>A0A3Q8TB53</accession>